<dbReference type="EMBL" id="AP019781">
    <property type="protein sequence ID" value="BBL68962.1"/>
    <property type="molecule type" value="Genomic_DNA"/>
</dbReference>
<keyword evidence="3" id="KW-1185">Reference proteome</keyword>
<accession>A0ABN5XK21</accession>
<evidence type="ECO:0000313" key="2">
    <source>
        <dbReference type="EMBL" id="BBL68962.1"/>
    </source>
</evidence>
<name>A0ABN5XK21_9EURY</name>
<dbReference type="RefSeq" id="WP_221056981.1">
    <property type="nucleotide sequence ID" value="NZ_AP019781.1"/>
</dbReference>
<proteinExistence type="predicted"/>
<dbReference type="GeneID" id="66131685"/>
<organism evidence="2 3">
    <name type="scientific">Methanoculleus chikugoensis</name>
    <dbReference type="NCBI Taxonomy" id="118126"/>
    <lineage>
        <taxon>Archaea</taxon>
        <taxon>Methanobacteriati</taxon>
        <taxon>Methanobacteriota</taxon>
        <taxon>Stenosarchaea group</taxon>
        <taxon>Methanomicrobia</taxon>
        <taxon>Methanomicrobiales</taxon>
        <taxon>Methanomicrobiaceae</taxon>
        <taxon>Methanoculleus</taxon>
    </lineage>
</organism>
<evidence type="ECO:0000256" key="1">
    <source>
        <dbReference type="SAM" id="MobiDB-lite"/>
    </source>
</evidence>
<gene>
    <name evidence="2" type="ORF">MchiMG62_21430</name>
</gene>
<dbReference type="Proteomes" id="UP000824969">
    <property type="component" value="Chromosome"/>
</dbReference>
<evidence type="ECO:0000313" key="3">
    <source>
        <dbReference type="Proteomes" id="UP000824969"/>
    </source>
</evidence>
<reference evidence="2 3" key="1">
    <citation type="submission" date="2019-06" db="EMBL/GenBank/DDBJ databases">
        <title>Complete genome sequence of Methanoculleus chikugoensis strain MG62.</title>
        <authorList>
            <person name="Asakawa S."/>
            <person name="Dianou D."/>
        </authorList>
    </citation>
    <scope>NUCLEOTIDE SEQUENCE [LARGE SCALE GENOMIC DNA]</scope>
    <source>
        <strain evidence="2 3">MG62</strain>
    </source>
</reference>
<sequence length="59" mass="6397">MRRIAAATTAGGRQIAPGEVFARLNREGRVGFRLSDEHGNATPGSYPNGPDDEVKIFIR</sequence>
<feature type="region of interest" description="Disordered" evidence="1">
    <location>
        <begin position="34"/>
        <end position="59"/>
    </location>
</feature>
<protein>
    <submittedName>
        <fullName evidence="2">Uncharacterized protein</fullName>
    </submittedName>
</protein>